<dbReference type="KEGG" id="cad:Curi_c18000"/>
<dbReference type="AlphaFoldDB" id="K0B159"/>
<name>K0B159_GOTA9</name>
<organism evidence="6 7">
    <name type="scientific">Gottschalkia acidurici (strain ATCC 7906 / DSM 604 / BCRC 14475 / CIP 104303 / KCTC 5404 / NCIMB 10678 / 9a)</name>
    <name type="common">Clostridium acidurici</name>
    <dbReference type="NCBI Taxonomy" id="1128398"/>
    <lineage>
        <taxon>Bacteria</taxon>
        <taxon>Bacillati</taxon>
        <taxon>Bacillota</taxon>
        <taxon>Tissierellia</taxon>
        <taxon>Tissierellales</taxon>
        <taxon>Gottschalkiaceae</taxon>
        <taxon>Gottschalkia</taxon>
    </lineage>
</organism>
<feature type="binding site" evidence="5">
    <location>
        <position position="103"/>
    </location>
    <ligand>
        <name>a divalent metal cation</name>
        <dbReference type="ChEBI" id="CHEBI:60240"/>
        <label>1</label>
    </ligand>
</feature>
<dbReference type="Proteomes" id="UP000006094">
    <property type="component" value="Chromosome"/>
</dbReference>
<dbReference type="Pfam" id="PF01784">
    <property type="entry name" value="DUF34_NIF3"/>
    <property type="match status" value="1"/>
</dbReference>
<dbReference type="HOGENOM" id="CLU_037423_1_0_9"/>
<dbReference type="STRING" id="1128398.Curi_c18000"/>
<accession>K0B159</accession>
<feature type="binding site" evidence="5">
    <location>
        <position position="64"/>
    </location>
    <ligand>
        <name>a divalent metal cation</name>
        <dbReference type="ChEBI" id="CHEBI:60240"/>
        <label>2</label>
    </ligand>
</feature>
<feature type="binding site" evidence="5">
    <location>
        <position position="329"/>
    </location>
    <ligand>
        <name>a divalent metal cation</name>
        <dbReference type="ChEBI" id="CHEBI:60240"/>
        <label>1</label>
    </ligand>
</feature>
<evidence type="ECO:0000256" key="1">
    <source>
        <dbReference type="ARBA" id="ARBA00006964"/>
    </source>
</evidence>
<keyword evidence="3 4" id="KW-0479">Metal-binding</keyword>
<dbReference type="FunFam" id="3.40.1390.30:FF:000001">
    <property type="entry name" value="GTP cyclohydrolase 1 type 2"/>
    <property type="match status" value="1"/>
</dbReference>
<dbReference type="NCBIfam" id="TIGR00486">
    <property type="entry name" value="YbgI_SA1388"/>
    <property type="match status" value="1"/>
</dbReference>
<dbReference type="PATRIC" id="fig|1128398.3.peg.1848"/>
<dbReference type="Gene3D" id="3.30.70.120">
    <property type="match status" value="1"/>
</dbReference>
<gene>
    <name evidence="6" type="ordered locus">Curi_c18000</name>
</gene>
<dbReference type="eggNOG" id="COG0327">
    <property type="taxonomic scope" value="Bacteria"/>
</dbReference>
<comment type="similarity">
    <text evidence="1 4">Belongs to the GTP cyclohydrolase I type 2/NIF3 family.</text>
</comment>
<dbReference type="InterPro" id="IPR002678">
    <property type="entry name" value="DUF34/NIF3"/>
</dbReference>
<dbReference type="EMBL" id="CP003326">
    <property type="protein sequence ID" value="AFS78807.1"/>
    <property type="molecule type" value="Genomic_DNA"/>
</dbReference>
<dbReference type="PIRSF" id="PIRSF037489">
    <property type="entry name" value="UCP037489_NIF3_YqfO"/>
    <property type="match status" value="1"/>
</dbReference>
<dbReference type="PANTHER" id="PTHR13799">
    <property type="entry name" value="NGG1 INTERACTING FACTOR 3"/>
    <property type="match status" value="1"/>
</dbReference>
<dbReference type="GO" id="GO:0046872">
    <property type="term" value="F:metal ion binding"/>
    <property type="evidence" value="ECO:0007669"/>
    <property type="project" value="UniProtKB-UniRule"/>
</dbReference>
<sequence>MKASEIVSILNKLAPSYLIDTWDNSGLQVGSLKKDVKNILITLDLGEKALNKAIENKVDMIITHHPLFFGGIKHISLDNPNGDIISEIIKNDITVFSAHTNLDMCNGGVNDILADKLNLKDTRPMSKFRADKLYKICVFVPVSHTEIVRKALGDSGAGFIGNYSHCTFNTKGVGTFLPREGTNPYIGELGRIESVEEEKIETIVDEHILQKVISSMVKAHPYEEVAYDIYPLYNKGKSYGYGRVGKLDKNIALNDFGRIVKEKLDCETVRVYGDLNREIKKVALCGGSGGSFIKDAHRSNADVYITGDIKYHDAQLASELGISIIDAGHFETEKHSIDFLKEYIQENTNQVKIITYNESIAPFITI</sequence>
<dbReference type="SUPFAM" id="SSF102705">
    <property type="entry name" value="NIF3 (NGG1p interacting factor 3)-like"/>
    <property type="match status" value="1"/>
</dbReference>
<dbReference type="InterPro" id="IPR036069">
    <property type="entry name" value="DUF34/NIF3_sf"/>
</dbReference>
<evidence type="ECO:0000256" key="4">
    <source>
        <dbReference type="PIRNR" id="PIRNR037489"/>
    </source>
</evidence>
<dbReference type="RefSeq" id="WP_014967943.1">
    <property type="nucleotide sequence ID" value="NC_018664.1"/>
</dbReference>
<dbReference type="InterPro" id="IPR017221">
    <property type="entry name" value="DUF34/NIF3_bac"/>
</dbReference>
<evidence type="ECO:0000256" key="3">
    <source>
        <dbReference type="ARBA" id="ARBA00022723"/>
    </source>
</evidence>
<proteinExistence type="inferred from homology"/>
<dbReference type="OrthoDB" id="9792792at2"/>
<evidence type="ECO:0000256" key="2">
    <source>
        <dbReference type="ARBA" id="ARBA00022112"/>
    </source>
</evidence>
<dbReference type="InterPro" id="IPR015867">
    <property type="entry name" value="N-reg_PII/ATP_PRibTrfase_C"/>
</dbReference>
<evidence type="ECO:0000313" key="7">
    <source>
        <dbReference type="Proteomes" id="UP000006094"/>
    </source>
</evidence>
<dbReference type="PANTHER" id="PTHR13799:SF14">
    <property type="entry name" value="GTP CYCLOHYDROLASE 1 TYPE 2 HOMOLOG"/>
    <property type="match status" value="1"/>
</dbReference>
<dbReference type="FunFam" id="3.30.70.120:FF:000006">
    <property type="entry name" value="GTP cyclohydrolase 1 type 2 homolog"/>
    <property type="match status" value="1"/>
</dbReference>
<dbReference type="Gene3D" id="3.40.1390.30">
    <property type="entry name" value="NIF3 (NGG1p interacting factor 3)-like"/>
    <property type="match status" value="2"/>
</dbReference>
<protein>
    <recommendedName>
        <fullName evidence="2 4">GTP cyclohydrolase 1 type 2 homolog</fullName>
    </recommendedName>
</protein>
<keyword evidence="7" id="KW-1185">Reference proteome</keyword>
<dbReference type="GO" id="GO:0005737">
    <property type="term" value="C:cytoplasm"/>
    <property type="evidence" value="ECO:0007669"/>
    <property type="project" value="TreeGrafter"/>
</dbReference>
<reference evidence="6 7" key="1">
    <citation type="journal article" date="2012" name="PLoS ONE">
        <title>The purine-utilizing bacterium Clostridium acidurici 9a: a genome-guided metabolic reconsideration.</title>
        <authorList>
            <person name="Hartwich K."/>
            <person name="Poehlein A."/>
            <person name="Daniel R."/>
        </authorList>
    </citation>
    <scope>NUCLEOTIDE SEQUENCE [LARGE SCALE GENOMIC DNA]</scope>
    <source>
        <strain evidence="7">ATCC 7906 / DSM 604 / BCRC 14475 / CIP 104303 / KCTC 5404 / NCIMB 10678 / 9a</strain>
    </source>
</reference>
<evidence type="ECO:0000256" key="5">
    <source>
        <dbReference type="PIRSR" id="PIRSR602678-1"/>
    </source>
</evidence>
<feature type="binding site" evidence="5">
    <location>
        <position position="333"/>
    </location>
    <ligand>
        <name>a divalent metal cation</name>
        <dbReference type="ChEBI" id="CHEBI:60240"/>
        <label>1</label>
    </ligand>
</feature>
<evidence type="ECO:0000313" key="6">
    <source>
        <dbReference type="EMBL" id="AFS78807.1"/>
    </source>
</evidence>
<feature type="binding site" evidence="5">
    <location>
        <position position="65"/>
    </location>
    <ligand>
        <name>a divalent metal cation</name>
        <dbReference type="ChEBI" id="CHEBI:60240"/>
        <label>1</label>
    </ligand>
</feature>